<dbReference type="InterPro" id="IPR036291">
    <property type="entry name" value="NAD(P)-bd_dom_sf"/>
</dbReference>
<feature type="domain" description="SRCR" evidence="3">
    <location>
        <begin position="152"/>
        <end position="211"/>
    </location>
</feature>
<dbReference type="PROSITE" id="PS50287">
    <property type="entry name" value="SRCR_2"/>
    <property type="match status" value="1"/>
</dbReference>
<evidence type="ECO:0000259" key="3">
    <source>
        <dbReference type="PROSITE" id="PS50287"/>
    </source>
</evidence>
<keyword evidence="2" id="KW-0057">Aromatic amino acid biosynthesis</keyword>
<sequence>MALSHIQAAVLGSPIAHSKSPLLHAAGYEALGVTGWDYTRVELDEEAFDGWLQSRGFGWRGVSVTMPLKGAALASASWTDELAELTGAANTLVFATPEPDAPCAAWNTDIHGIAEALREAGTVSAPQVDILGAGASCASAIAALTSFDAQKVRIIARSETRAAGRLELVERLGMQAEFVPLAEWGSACDSTLVMSTLPGTVGESLHPCEELVAESALFDVVYAPWPSPLATRWFAAERGVIGGEAMLLHQAVEQLRLMTSLRSDEERTAWGLPNIDWDHATVVRVTAALRAALASA</sequence>
<dbReference type="EMBL" id="JALXSQ010000003">
    <property type="protein sequence ID" value="MCT2041968.1"/>
    <property type="molecule type" value="Genomic_DNA"/>
</dbReference>
<evidence type="ECO:0000256" key="2">
    <source>
        <dbReference type="ARBA" id="ARBA00023141"/>
    </source>
</evidence>
<dbReference type="SUPFAM" id="SSF51735">
    <property type="entry name" value="NAD(P)-binding Rossmann-fold domains"/>
    <property type="match status" value="1"/>
</dbReference>
<dbReference type="PANTHER" id="PTHR21089">
    <property type="entry name" value="SHIKIMATE DEHYDROGENASE"/>
    <property type="match status" value="1"/>
</dbReference>
<comment type="caution">
    <text evidence="4">The sequence shown here is derived from an EMBL/GenBank/DDBJ whole genome shotgun (WGS) entry which is preliminary data.</text>
</comment>
<dbReference type="Proteomes" id="UP001525379">
    <property type="component" value="Unassembled WGS sequence"/>
</dbReference>
<protein>
    <submittedName>
        <fullName evidence="4">Shikimate dehydrogenase</fullName>
    </submittedName>
</protein>
<accession>A0ABT2HUH2</accession>
<dbReference type="PANTHER" id="PTHR21089:SF1">
    <property type="entry name" value="BIFUNCTIONAL 3-DEHYDROQUINATE DEHYDRATASE_SHIKIMATE DEHYDROGENASE, CHLOROPLASTIC"/>
    <property type="match status" value="1"/>
</dbReference>
<dbReference type="InterPro" id="IPR022893">
    <property type="entry name" value="Shikimate_DH_fam"/>
</dbReference>
<dbReference type="InterPro" id="IPR046346">
    <property type="entry name" value="Aminoacid_DH-like_N_sf"/>
</dbReference>
<gene>
    <name evidence="4" type="ORF">M3D15_01230</name>
</gene>
<dbReference type="RefSeq" id="WP_260103686.1">
    <property type="nucleotide sequence ID" value="NZ_JALXSQ010000003.1"/>
</dbReference>
<keyword evidence="2" id="KW-0028">Amino-acid biosynthesis</keyword>
<dbReference type="SUPFAM" id="SSF53223">
    <property type="entry name" value="Aminoacid dehydrogenase-like, N-terminal domain"/>
    <property type="match status" value="1"/>
</dbReference>
<dbReference type="CDD" id="cd01065">
    <property type="entry name" value="NAD_bind_Shikimate_DH"/>
    <property type="match status" value="1"/>
</dbReference>
<dbReference type="Gene3D" id="3.40.50.720">
    <property type="entry name" value="NAD(P)-binding Rossmann-like Domain"/>
    <property type="match status" value="1"/>
</dbReference>
<proteinExistence type="predicted"/>
<evidence type="ECO:0000313" key="4">
    <source>
        <dbReference type="EMBL" id="MCT2041968.1"/>
    </source>
</evidence>
<comment type="pathway">
    <text evidence="1">Metabolic intermediate biosynthesis; chorismate biosynthesis; chorismate from D-erythrose 4-phosphate and phosphoenolpyruvate: step 4/7.</text>
</comment>
<evidence type="ECO:0000256" key="1">
    <source>
        <dbReference type="ARBA" id="ARBA00004871"/>
    </source>
</evidence>
<dbReference type="Gene3D" id="3.40.50.10860">
    <property type="entry name" value="Leucine Dehydrogenase, chain A, domain 1"/>
    <property type="match status" value="1"/>
</dbReference>
<reference evidence="4 5" key="1">
    <citation type="submission" date="2022-04" db="EMBL/GenBank/DDBJ databases">
        <title>Human microbiome associated bacterial genomes.</title>
        <authorList>
            <person name="Sandstrom S."/>
            <person name="Salamzade R."/>
            <person name="Kalan L.R."/>
        </authorList>
    </citation>
    <scope>NUCLEOTIDE SEQUENCE [LARGE SCALE GENOMIC DNA]</scope>
    <source>
        <strain evidence="5">p3-SID1799</strain>
    </source>
</reference>
<dbReference type="Pfam" id="PF08501">
    <property type="entry name" value="Shikimate_dh_N"/>
    <property type="match status" value="1"/>
</dbReference>
<dbReference type="InterPro" id="IPR013708">
    <property type="entry name" value="Shikimate_DH-bd_N"/>
</dbReference>
<name>A0ABT2HUH2_9MICO</name>
<evidence type="ECO:0000313" key="5">
    <source>
        <dbReference type="Proteomes" id="UP001525379"/>
    </source>
</evidence>
<organism evidence="4 5">
    <name type="scientific">Pseudoclavibacter albus</name>
    <dbReference type="NCBI Taxonomy" id="272241"/>
    <lineage>
        <taxon>Bacteria</taxon>
        <taxon>Bacillati</taxon>
        <taxon>Actinomycetota</taxon>
        <taxon>Actinomycetes</taxon>
        <taxon>Micrococcales</taxon>
        <taxon>Microbacteriaceae</taxon>
        <taxon>Pseudoclavibacter</taxon>
    </lineage>
</organism>
<keyword evidence="5" id="KW-1185">Reference proteome</keyword>
<dbReference type="InterPro" id="IPR001190">
    <property type="entry name" value="SRCR"/>
</dbReference>